<evidence type="ECO:0000313" key="8">
    <source>
        <dbReference type="Proteomes" id="UP000029050"/>
    </source>
</evidence>
<dbReference type="STRING" id="218140.BPSY_0459"/>
<dbReference type="OrthoDB" id="7505659at2"/>
<dbReference type="Pfam" id="PF00440">
    <property type="entry name" value="TetR_N"/>
    <property type="match status" value="1"/>
</dbReference>
<dbReference type="InterPro" id="IPR001647">
    <property type="entry name" value="HTH_TetR"/>
</dbReference>
<dbReference type="Gene3D" id="1.10.357.10">
    <property type="entry name" value="Tetracycline Repressor, domain 2"/>
    <property type="match status" value="1"/>
</dbReference>
<evidence type="ECO:0000313" key="7">
    <source>
        <dbReference type="EMBL" id="KFI83363.1"/>
    </source>
</evidence>
<feature type="compositionally biased region" description="Basic and acidic residues" evidence="5">
    <location>
        <begin position="26"/>
        <end position="36"/>
    </location>
</feature>
<keyword evidence="8" id="KW-1185">Reference proteome</keyword>
<reference evidence="7 8" key="1">
    <citation type="submission" date="2014-03" db="EMBL/GenBank/DDBJ databases">
        <title>Genomics of Bifidobacteria.</title>
        <authorList>
            <person name="Ventura M."/>
            <person name="Milani C."/>
            <person name="Lugli G.A."/>
        </authorList>
    </citation>
    <scope>NUCLEOTIDE SEQUENCE [LARGE SCALE GENOMIC DNA]</scope>
    <source>
        <strain evidence="7 8">LMG 21775</strain>
    </source>
</reference>
<dbReference type="InterPro" id="IPR009057">
    <property type="entry name" value="Homeodomain-like_sf"/>
</dbReference>
<dbReference type="EMBL" id="JGZI01000007">
    <property type="protein sequence ID" value="KFI83363.1"/>
    <property type="molecule type" value="Genomic_DNA"/>
</dbReference>
<sequence length="236" mass="25558">MKGAGTKDASAQHAADGPGRRRSVIHPKEGSKGARTKDHILDAALSLFAQSGSNAVSIRAIANEAGISHPGVLRYFANKDDLVMAAIRRRDMKAETSRFALEQLGKASSQAVIRVMLDSIRSNTQAKGMVATYVKIAAEATDAHHPGHDYFEHRYRVVVDLMCNSIHDLTSKDMDESRRCAQEFVAFVDGIQTQWLLKPESVDMLDLAMNMMIRMGIDRAVVEAAAAPVPATGVGA</sequence>
<dbReference type="AlphaFoldDB" id="A0A087CJB3"/>
<evidence type="ECO:0000256" key="3">
    <source>
        <dbReference type="ARBA" id="ARBA00023163"/>
    </source>
</evidence>
<keyword evidence="2 4" id="KW-0238">DNA-binding</keyword>
<feature type="domain" description="HTH tetR-type" evidence="6">
    <location>
        <begin position="34"/>
        <end position="94"/>
    </location>
</feature>
<comment type="caution">
    <text evidence="7">The sequence shown here is derived from an EMBL/GenBank/DDBJ whole genome shotgun (WGS) entry which is preliminary data.</text>
</comment>
<gene>
    <name evidence="7" type="ORF">BPSY_0459</name>
</gene>
<dbReference type="GO" id="GO:0000976">
    <property type="term" value="F:transcription cis-regulatory region binding"/>
    <property type="evidence" value="ECO:0007669"/>
    <property type="project" value="TreeGrafter"/>
</dbReference>
<dbReference type="PRINTS" id="PR00455">
    <property type="entry name" value="HTHTETR"/>
</dbReference>
<dbReference type="InterPro" id="IPR050109">
    <property type="entry name" value="HTH-type_TetR-like_transc_reg"/>
</dbReference>
<evidence type="ECO:0000256" key="2">
    <source>
        <dbReference type="ARBA" id="ARBA00023125"/>
    </source>
</evidence>
<dbReference type="eggNOG" id="COG1309">
    <property type="taxonomic scope" value="Bacteria"/>
</dbReference>
<dbReference type="PROSITE" id="PS50977">
    <property type="entry name" value="HTH_TETR_2"/>
    <property type="match status" value="1"/>
</dbReference>
<evidence type="ECO:0000256" key="4">
    <source>
        <dbReference type="PROSITE-ProRule" id="PRU00335"/>
    </source>
</evidence>
<accession>A0A087CJB3</accession>
<evidence type="ECO:0000256" key="5">
    <source>
        <dbReference type="SAM" id="MobiDB-lite"/>
    </source>
</evidence>
<keyword evidence="3" id="KW-0804">Transcription</keyword>
<name>A0A087CJB3_9BIFI</name>
<dbReference type="GO" id="GO:0003700">
    <property type="term" value="F:DNA-binding transcription factor activity"/>
    <property type="evidence" value="ECO:0007669"/>
    <property type="project" value="TreeGrafter"/>
</dbReference>
<protein>
    <submittedName>
        <fullName evidence="7">TetR family transcriptional regulator</fullName>
    </submittedName>
</protein>
<dbReference type="SUPFAM" id="SSF46689">
    <property type="entry name" value="Homeodomain-like"/>
    <property type="match status" value="1"/>
</dbReference>
<organism evidence="7 8">
    <name type="scientific">Bifidobacterium psychraerophilum</name>
    <dbReference type="NCBI Taxonomy" id="218140"/>
    <lineage>
        <taxon>Bacteria</taxon>
        <taxon>Bacillati</taxon>
        <taxon>Actinomycetota</taxon>
        <taxon>Actinomycetes</taxon>
        <taxon>Bifidobacteriales</taxon>
        <taxon>Bifidobacteriaceae</taxon>
        <taxon>Bifidobacterium</taxon>
    </lineage>
</organism>
<evidence type="ECO:0000259" key="6">
    <source>
        <dbReference type="PROSITE" id="PS50977"/>
    </source>
</evidence>
<dbReference type="SUPFAM" id="SSF48498">
    <property type="entry name" value="Tetracyclin repressor-like, C-terminal domain"/>
    <property type="match status" value="1"/>
</dbReference>
<feature type="region of interest" description="Disordered" evidence="5">
    <location>
        <begin position="1"/>
        <end position="36"/>
    </location>
</feature>
<dbReference type="Proteomes" id="UP000029050">
    <property type="component" value="Unassembled WGS sequence"/>
</dbReference>
<keyword evidence="1" id="KW-0805">Transcription regulation</keyword>
<feature type="DNA-binding region" description="H-T-H motif" evidence="4">
    <location>
        <begin position="57"/>
        <end position="76"/>
    </location>
</feature>
<dbReference type="RefSeq" id="WP_033495700.1">
    <property type="nucleotide sequence ID" value="NZ_JBDNZD010000006.1"/>
</dbReference>
<dbReference type="GeneID" id="98299665"/>
<dbReference type="PANTHER" id="PTHR30055">
    <property type="entry name" value="HTH-TYPE TRANSCRIPTIONAL REGULATOR RUTR"/>
    <property type="match status" value="1"/>
</dbReference>
<proteinExistence type="predicted"/>
<evidence type="ECO:0000256" key="1">
    <source>
        <dbReference type="ARBA" id="ARBA00023015"/>
    </source>
</evidence>
<dbReference type="InterPro" id="IPR036271">
    <property type="entry name" value="Tet_transcr_reg_TetR-rel_C_sf"/>
</dbReference>
<dbReference type="PANTHER" id="PTHR30055:SF234">
    <property type="entry name" value="HTH-TYPE TRANSCRIPTIONAL REGULATOR BETI"/>
    <property type="match status" value="1"/>
</dbReference>